<keyword evidence="10 13" id="KW-1133">Transmembrane helix</keyword>
<feature type="domain" description="PAC" evidence="16">
    <location>
        <begin position="569"/>
        <end position="622"/>
    </location>
</feature>
<keyword evidence="11" id="KW-0902">Two-component regulatory system</keyword>
<evidence type="ECO:0000256" key="11">
    <source>
        <dbReference type="ARBA" id="ARBA00023012"/>
    </source>
</evidence>
<dbReference type="SMART" id="SM00091">
    <property type="entry name" value="PAS"/>
    <property type="match status" value="3"/>
</dbReference>
<dbReference type="PRINTS" id="PR00344">
    <property type="entry name" value="BCTRLSENSOR"/>
</dbReference>
<dbReference type="Pfam" id="PF02518">
    <property type="entry name" value="HATPase_c"/>
    <property type="match status" value="1"/>
</dbReference>
<dbReference type="Gene3D" id="2.10.70.100">
    <property type="match status" value="1"/>
</dbReference>
<dbReference type="GO" id="GO:0000155">
    <property type="term" value="F:phosphorelay sensor kinase activity"/>
    <property type="evidence" value="ECO:0007669"/>
    <property type="project" value="InterPro"/>
</dbReference>
<name>M5S2U7_9BACT</name>
<dbReference type="InterPro" id="IPR035965">
    <property type="entry name" value="PAS-like_dom_sf"/>
</dbReference>
<evidence type="ECO:0000259" key="16">
    <source>
        <dbReference type="PROSITE" id="PS50113"/>
    </source>
</evidence>
<evidence type="ECO:0000313" key="19">
    <source>
        <dbReference type="Proteomes" id="UP000011996"/>
    </source>
</evidence>
<dbReference type="InterPro" id="IPR042240">
    <property type="entry name" value="CHASE_sf"/>
</dbReference>
<dbReference type="PANTHER" id="PTHR43065:SF46">
    <property type="entry name" value="C4-DICARBOXYLATE TRANSPORT SENSOR PROTEIN DCTB"/>
    <property type="match status" value="1"/>
</dbReference>
<dbReference type="EC" id="2.7.13.3" evidence="3"/>
<dbReference type="InterPro" id="IPR003594">
    <property type="entry name" value="HATPase_dom"/>
</dbReference>
<dbReference type="CDD" id="cd00130">
    <property type="entry name" value="PAS"/>
    <property type="match status" value="3"/>
</dbReference>
<evidence type="ECO:0000256" key="2">
    <source>
        <dbReference type="ARBA" id="ARBA00004370"/>
    </source>
</evidence>
<dbReference type="InterPro" id="IPR036890">
    <property type="entry name" value="HATPase_C_sf"/>
</dbReference>
<comment type="subcellular location">
    <subcellularLocation>
        <location evidence="2">Membrane</location>
    </subcellularLocation>
</comment>
<dbReference type="SUPFAM" id="SSF55874">
    <property type="entry name" value="ATPase domain of HSP90 chaperone/DNA topoisomerase II/histidine kinase"/>
    <property type="match status" value="1"/>
</dbReference>
<evidence type="ECO:0000313" key="18">
    <source>
        <dbReference type="EMBL" id="EMI25953.1"/>
    </source>
</evidence>
<dbReference type="SUPFAM" id="SSF55785">
    <property type="entry name" value="PYP-like sensor domain (PAS domain)"/>
    <property type="match status" value="3"/>
</dbReference>
<dbReference type="Gene3D" id="1.10.287.130">
    <property type="match status" value="1"/>
</dbReference>
<keyword evidence="7" id="KW-0547">Nucleotide-binding</keyword>
<evidence type="ECO:0000259" key="14">
    <source>
        <dbReference type="PROSITE" id="PS50109"/>
    </source>
</evidence>
<dbReference type="Gene3D" id="3.30.450.350">
    <property type="entry name" value="CHASE domain"/>
    <property type="match status" value="1"/>
</dbReference>
<dbReference type="InterPro" id="IPR003661">
    <property type="entry name" value="HisK_dim/P_dom"/>
</dbReference>
<evidence type="ECO:0000256" key="1">
    <source>
        <dbReference type="ARBA" id="ARBA00000085"/>
    </source>
</evidence>
<organism evidence="18 19">
    <name type="scientific">Rhodopirellula europaea SH398</name>
    <dbReference type="NCBI Taxonomy" id="1263868"/>
    <lineage>
        <taxon>Bacteria</taxon>
        <taxon>Pseudomonadati</taxon>
        <taxon>Planctomycetota</taxon>
        <taxon>Planctomycetia</taxon>
        <taxon>Pirellulales</taxon>
        <taxon>Pirellulaceae</taxon>
        <taxon>Rhodopirellula</taxon>
    </lineage>
</organism>
<feature type="domain" description="PAS" evidence="15">
    <location>
        <begin position="366"/>
        <end position="437"/>
    </location>
</feature>
<dbReference type="PROSITE" id="PS50109">
    <property type="entry name" value="HIS_KIN"/>
    <property type="match status" value="1"/>
</dbReference>
<evidence type="ECO:0000256" key="5">
    <source>
        <dbReference type="ARBA" id="ARBA00022679"/>
    </source>
</evidence>
<dbReference type="PROSITE" id="PS50839">
    <property type="entry name" value="CHASE"/>
    <property type="match status" value="1"/>
</dbReference>
<dbReference type="Gene3D" id="3.30.565.10">
    <property type="entry name" value="Histidine kinase-like ATPase, C-terminal domain"/>
    <property type="match status" value="1"/>
</dbReference>
<reference evidence="18 19" key="1">
    <citation type="journal article" date="2013" name="Mar. Genomics">
        <title>Expression of sulfatases in Rhodopirellula baltica and the diversity of sulfatases in the genus Rhodopirellula.</title>
        <authorList>
            <person name="Wegner C.E."/>
            <person name="Richter-Heitmann T."/>
            <person name="Klindworth A."/>
            <person name="Klockow C."/>
            <person name="Richter M."/>
            <person name="Achstetter T."/>
            <person name="Glockner F.O."/>
            <person name="Harder J."/>
        </authorList>
    </citation>
    <scope>NUCLEOTIDE SEQUENCE [LARGE SCALE GENOMIC DNA]</scope>
    <source>
        <strain evidence="18 19">SH398</strain>
    </source>
</reference>
<evidence type="ECO:0000259" key="15">
    <source>
        <dbReference type="PROSITE" id="PS50112"/>
    </source>
</evidence>
<dbReference type="Pfam" id="PF08447">
    <property type="entry name" value="PAS_3"/>
    <property type="match status" value="1"/>
</dbReference>
<dbReference type="STRING" id="1263868.RESH_03574"/>
<feature type="domain" description="CHASE" evidence="17">
    <location>
        <begin position="162"/>
        <end position="260"/>
    </location>
</feature>
<dbReference type="PROSITE" id="PS50112">
    <property type="entry name" value="PAS"/>
    <property type="match status" value="1"/>
</dbReference>
<evidence type="ECO:0000256" key="9">
    <source>
        <dbReference type="ARBA" id="ARBA00022840"/>
    </source>
</evidence>
<accession>M5S2U7</accession>
<keyword evidence="6 13" id="KW-0812">Transmembrane</keyword>
<keyword evidence="12 13" id="KW-0472">Membrane</keyword>
<dbReference type="CDD" id="cd00082">
    <property type="entry name" value="HisKA"/>
    <property type="match status" value="1"/>
</dbReference>
<keyword evidence="5" id="KW-0808">Transferase</keyword>
<keyword evidence="4" id="KW-0597">Phosphoprotein</keyword>
<feature type="transmembrane region" description="Helical" evidence="13">
    <location>
        <begin position="327"/>
        <end position="349"/>
    </location>
</feature>
<protein>
    <recommendedName>
        <fullName evidence="3">histidine kinase</fullName>
        <ecNumber evidence="3">2.7.13.3</ecNumber>
    </recommendedName>
</protein>
<dbReference type="InterPro" id="IPR005467">
    <property type="entry name" value="His_kinase_dom"/>
</dbReference>
<dbReference type="SMART" id="SM00086">
    <property type="entry name" value="PAC"/>
    <property type="match status" value="3"/>
</dbReference>
<dbReference type="SMART" id="SM00387">
    <property type="entry name" value="HATPase_c"/>
    <property type="match status" value="1"/>
</dbReference>
<dbReference type="PANTHER" id="PTHR43065">
    <property type="entry name" value="SENSOR HISTIDINE KINASE"/>
    <property type="match status" value="1"/>
</dbReference>
<evidence type="ECO:0000256" key="4">
    <source>
        <dbReference type="ARBA" id="ARBA00022553"/>
    </source>
</evidence>
<dbReference type="NCBIfam" id="TIGR00229">
    <property type="entry name" value="sensory_box"/>
    <property type="match status" value="3"/>
</dbReference>
<dbReference type="InterPro" id="IPR000014">
    <property type="entry name" value="PAS"/>
</dbReference>
<comment type="catalytic activity">
    <reaction evidence="1">
        <text>ATP + protein L-histidine = ADP + protein N-phospho-L-histidine.</text>
        <dbReference type="EC" id="2.7.13.3"/>
    </reaction>
</comment>
<dbReference type="Pfam" id="PF03924">
    <property type="entry name" value="CHASE"/>
    <property type="match status" value="1"/>
</dbReference>
<dbReference type="Gene3D" id="3.30.450.20">
    <property type="entry name" value="PAS domain"/>
    <property type="match status" value="3"/>
</dbReference>
<evidence type="ECO:0000256" key="6">
    <source>
        <dbReference type="ARBA" id="ARBA00022692"/>
    </source>
</evidence>
<feature type="domain" description="PAC" evidence="16">
    <location>
        <begin position="440"/>
        <end position="492"/>
    </location>
</feature>
<dbReference type="GO" id="GO:0005524">
    <property type="term" value="F:ATP binding"/>
    <property type="evidence" value="ECO:0007669"/>
    <property type="project" value="UniProtKB-KW"/>
</dbReference>
<dbReference type="PROSITE" id="PS50113">
    <property type="entry name" value="PAC"/>
    <property type="match status" value="2"/>
</dbReference>
<comment type="caution">
    <text evidence="18">The sequence shown here is derived from an EMBL/GenBank/DDBJ whole genome shotgun (WGS) entry which is preliminary data.</text>
</comment>
<sequence>MATSWRPIFLTWESVMKRSLILALSVACVGIVVTAATVNVVRRSAMRHDQVRFEHLADRLHGEFQRRMQQSELGLVAVQCLFSASESVRYDEFTNLLSQINFEDEFLGAEAFGYLEIVPDTPEALESLSDELVASGLPPLRLLTPKSAGVPYDRVGDDRLIPARFIVKFVQPGTRFSKVIGFDMGEDLSRRRTAELAARTGQACITPRLQLVGADPNEVNFLYMVPHYRGLPTTEAERLNSIVGWVGMVIDSSVVFEGLETATAAELGYRLFIQEGDYGKFEVASSGELGNSYAKNFRHHAAETIAGQRWDIEMFPTRAFATTASSLVWMIALGGACCTVLVSTLVFLLSSSAFRANRAAAKMTVDLRKLAMVAQRTTNSVIITDVERRITWVNEGFTRISGYELHEVIGKTPGSFLQCDKTDRRTIAEIRNALREEAGFYGELLNRRKNGEHYWVILDIQPLHDVDGEHIGYLAIKNDVTEAHQAAEELKQATQRTEYALDGGRMSIWDWDVEKEQVFYDSRCYSITGHSTSKEGDSIQVWFDRIHEDDLEHVEREIGHCVQGETEVFQIEWRCRRDDGQYNWLFARGQAVQRDENGRATFLAGTTMEINERKRVETALIENTKRSQAMFYSSQDAILFLSNGELLDCNPRALELFGFGSLEEMQGIDVMSLSPEYQPDGKRSDVESKKIMEMIRRTGKKHFEWTHQTKGKQPIECDISIVSFELSGRIYEQAVIRDISSKKEMQRQLAQTQKLESIGQLAAGVAHEINTPMQCVFGNVEYLNTAFDKAFDLINSYRELREDDNPSELAQQVVPKAEASCRFDALQRNITESIQEAHDASNRVIDIVRAMKTMSHPGTSDKSTTDLNQLIRDATTVARNHWKFVAKLELDLDETVAPLPLFPAQMSQVILNLVVNSADAIEEKIGSESHELGSISVATQNEGNDIQIVVTDTGAGMPESIQSRVFDPFFTTKDVGKGTGQGLAIAYDVVVKQHGGTIKVDSTPGKGTQFTITLPSNVDSVPGLLPVANETDSVGSGDLIEATVG</sequence>
<gene>
    <name evidence="18" type="ORF">RESH_03574</name>
</gene>
<evidence type="ECO:0000256" key="13">
    <source>
        <dbReference type="SAM" id="Phobius"/>
    </source>
</evidence>
<dbReference type="InterPro" id="IPR006189">
    <property type="entry name" value="CHASE_dom"/>
</dbReference>
<dbReference type="EMBL" id="ANOF01000111">
    <property type="protein sequence ID" value="EMI25953.1"/>
    <property type="molecule type" value="Genomic_DNA"/>
</dbReference>
<dbReference type="InterPro" id="IPR013655">
    <property type="entry name" value="PAS_fold_3"/>
</dbReference>
<dbReference type="InterPro" id="IPR036097">
    <property type="entry name" value="HisK_dim/P_sf"/>
</dbReference>
<dbReference type="GO" id="GO:0016020">
    <property type="term" value="C:membrane"/>
    <property type="evidence" value="ECO:0007669"/>
    <property type="project" value="UniProtKB-SubCell"/>
</dbReference>
<dbReference type="InterPro" id="IPR000700">
    <property type="entry name" value="PAS-assoc_C"/>
</dbReference>
<proteinExistence type="predicted"/>
<dbReference type="SUPFAM" id="SSF47384">
    <property type="entry name" value="Homodimeric domain of signal transducing histidine kinase"/>
    <property type="match status" value="1"/>
</dbReference>
<dbReference type="Proteomes" id="UP000011996">
    <property type="component" value="Unassembled WGS sequence"/>
</dbReference>
<evidence type="ECO:0000256" key="8">
    <source>
        <dbReference type="ARBA" id="ARBA00022777"/>
    </source>
</evidence>
<evidence type="ECO:0000256" key="7">
    <source>
        <dbReference type="ARBA" id="ARBA00022741"/>
    </source>
</evidence>
<dbReference type="PATRIC" id="fig|1263868.3.peg.3857"/>
<dbReference type="Pfam" id="PF13426">
    <property type="entry name" value="PAS_9"/>
    <property type="match status" value="2"/>
</dbReference>
<keyword evidence="8 18" id="KW-0418">Kinase</keyword>
<feature type="domain" description="Histidine kinase" evidence="14">
    <location>
        <begin position="764"/>
        <end position="1018"/>
    </location>
</feature>
<evidence type="ECO:0000259" key="17">
    <source>
        <dbReference type="PROSITE" id="PS50839"/>
    </source>
</evidence>
<dbReference type="InterPro" id="IPR004358">
    <property type="entry name" value="Sig_transdc_His_kin-like_C"/>
</dbReference>
<evidence type="ECO:0000256" key="3">
    <source>
        <dbReference type="ARBA" id="ARBA00012438"/>
    </source>
</evidence>
<evidence type="ECO:0000256" key="10">
    <source>
        <dbReference type="ARBA" id="ARBA00022989"/>
    </source>
</evidence>
<dbReference type="InterPro" id="IPR001610">
    <property type="entry name" value="PAC"/>
</dbReference>
<dbReference type="SMART" id="SM01079">
    <property type="entry name" value="CHASE"/>
    <property type="match status" value="1"/>
</dbReference>
<keyword evidence="9" id="KW-0067">ATP-binding</keyword>
<evidence type="ECO:0000256" key="12">
    <source>
        <dbReference type="ARBA" id="ARBA00023136"/>
    </source>
</evidence>
<dbReference type="AlphaFoldDB" id="M5S2U7"/>